<name>A0A0P7UD10_SCLFO</name>
<dbReference type="Proteomes" id="UP000034805">
    <property type="component" value="Unassembled WGS sequence"/>
</dbReference>
<gene>
    <name evidence="14" type="ORF">Z043_113544</name>
</gene>
<evidence type="ECO:0000256" key="7">
    <source>
        <dbReference type="ARBA" id="ARBA00022968"/>
    </source>
</evidence>
<keyword evidence="9 13" id="KW-0333">Golgi apparatus</keyword>
<keyword evidence="4 13" id="KW-0328">Glycosyltransferase</keyword>
<evidence type="ECO:0000256" key="5">
    <source>
        <dbReference type="ARBA" id="ARBA00022679"/>
    </source>
</evidence>
<comment type="subcellular location">
    <subcellularLocation>
        <location evidence="1 13">Golgi apparatus membrane</location>
        <topology evidence="1 13">Single-pass type II membrane protein</topology>
    </subcellularLocation>
</comment>
<keyword evidence="6" id="KW-0812">Transmembrane</keyword>
<dbReference type="STRING" id="113540.ENSSFOP00015053509"/>
<evidence type="ECO:0000256" key="3">
    <source>
        <dbReference type="ARBA" id="ARBA00008661"/>
    </source>
</evidence>
<dbReference type="Gene3D" id="3.90.550.50">
    <property type="match status" value="1"/>
</dbReference>
<comment type="similarity">
    <text evidence="3 13">Belongs to the glycosyltransferase 31 family.</text>
</comment>
<evidence type="ECO:0000313" key="15">
    <source>
        <dbReference type="Proteomes" id="UP000034805"/>
    </source>
</evidence>
<evidence type="ECO:0000313" key="14">
    <source>
        <dbReference type="EMBL" id="KPP67821.1"/>
    </source>
</evidence>
<comment type="pathway">
    <text evidence="2">Protein modification; protein glycosylation.</text>
</comment>
<dbReference type="GO" id="GO:0006629">
    <property type="term" value="P:lipid metabolic process"/>
    <property type="evidence" value="ECO:0007669"/>
    <property type="project" value="UniProtKB-KW"/>
</dbReference>
<proteinExistence type="inferred from homology"/>
<keyword evidence="12" id="KW-0325">Glycoprotein</keyword>
<dbReference type="GO" id="GO:0006493">
    <property type="term" value="P:protein O-linked glycosylation"/>
    <property type="evidence" value="ECO:0007669"/>
    <property type="project" value="TreeGrafter"/>
</dbReference>
<comment type="caution">
    <text evidence="14">The sequence shown here is derived from an EMBL/GenBank/DDBJ whole genome shotgun (WGS) entry which is preliminary data.</text>
</comment>
<evidence type="ECO:0000256" key="8">
    <source>
        <dbReference type="ARBA" id="ARBA00022989"/>
    </source>
</evidence>
<sequence>MRSARESGRPRTRVKHQLRKALPRPRPKLLALAVAVTTLLVVFYNQLLTLEWTSELHRAFLTSRHIHNYSVVLRPRSCETRGPITLLLAIKSHSLHLDRREAIRNTWAKEQLLEGRAVRRVFLLGLPEGGPGPLDALVRDESRRHGDILQWAFQESFFNVTLKELLFWRWFQAECSGSALYVLKGDDDVFVDVRRVLGFLGRRRDPGEPLYVGRVFIHTYPVRTWWNKYYIPPSLFSGAYPPYMGGGGYLMSRETVHLLLGASAAVPLFPIDDAYVGMCAKLANVSARHHPGFMPFEFASSRHPCAYWGALVLHRLKPDEQYLLWAFYRTRGRTCCAVRARMLGSTAE</sequence>
<dbReference type="EMBL" id="JARO02004841">
    <property type="protein sequence ID" value="KPP67821.1"/>
    <property type="molecule type" value="Genomic_DNA"/>
</dbReference>
<dbReference type="GO" id="GO:0000139">
    <property type="term" value="C:Golgi membrane"/>
    <property type="evidence" value="ECO:0007669"/>
    <property type="project" value="UniProtKB-SubCell"/>
</dbReference>
<accession>A0A0P7UD10</accession>
<reference evidence="14 15" key="1">
    <citation type="submission" date="2015-08" db="EMBL/GenBank/DDBJ databases">
        <title>The genome of the Asian arowana (Scleropages formosus).</title>
        <authorList>
            <person name="Tan M.H."/>
            <person name="Gan H.M."/>
            <person name="Croft L.J."/>
            <person name="Austin C.M."/>
        </authorList>
    </citation>
    <scope>NUCLEOTIDE SEQUENCE [LARGE SCALE GENOMIC DNA]</scope>
    <source>
        <strain evidence="14">Aro1</strain>
    </source>
</reference>
<evidence type="ECO:0000256" key="10">
    <source>
        <dbReference type="ARBA" id="ARBA00023098"/>
    </source>
</evidence>
<evidence type="ECO:0000256" key="11">
    <source>
        <dbReference type="ARBA" id="ARBA00023136"/>
    </source>
</evidence>
<keyword evidence="7" id="KW-0735">Signal-anchor</keyword>
<evidence type="ECO:0000256" key="1">
    <source>
        <dbReference type="ARBA" id="ARBA00004323"/>
    </source>
</evidence>
<dbReference type="AlphaFoldDB" id="A0A0P7UD10"/>
<evidence type="ECO:0000256" key="6">
    <source>
        <dbReference type="ARBA" id="ARBA00022692"/>
    </source>
</evidence>
<dbReference type="FunFam" id="3.90.550.50:FF:000001">
    <property type="entry name" value="Hexosyltransferase"/>
    <property type="match status" value="1"/>
</dbReference>
<dbReference type="GO" id="GO:0008532">
    <property type="term" value="F:N-acetyllactosaminide beta-1,3-N-acetylglucosaminyltransferase activity"/>
    <property type="evidence" value="ECO:0007669"/>
    <property type="project" value="TreeGrafter"/>
</dbReference>
<dbReference type="PANTHER" id="PTHR11214:SF368">
    <property type="entry name" value="N-ACETYLLACTOSAMINIDE BETA-1,3-N-ACETYLGLUCOSAMINYLTRANSFERASE 4"/>
    <property type="match status" value="1"/>
</dbReference>
<organism evidence="14 15">
    <name type="scientific">Scleropages formosus</name>
    <name type="common">Asian bonytongue</name>
    <name type="synonym">Osteoglossum formosum</name>
    <dbReference type="NCBI Taxonomy" id="113540"/>
    <lineage>
        <taxon>Eukaryota</taxon>
        <taxon>Metazoa</taxon>
        <taxon>Chordata</taxon>
        <taxon>Craniata</taxon>
        <taxon>Vertebrata</taxon>
        <taxon>Euteleostomi</taxon>
        <taxon>Actinopterygii</taxon>
        <taxon>Neopterygii</taxon>
        <taxon>Teleostei</taxon>
        <taxon>Osteoglossocephala</taxon>
        <taxon>Osteoglossomorpha</taxon>
        <taxon>Osteoglossiformes</taxon>
        <taxon>Osteoglossidae</taxon>
        <taxon>Scleropages</taxon>
    </lineage>
</organism>
<protein>
    <recommendedName>
        <fullName evidence="13">Hexosyltransferase</fullName>
        <ecNumber evidence="13">2.4.1.-</ecNumber>
    </recommendedName>
</protein>
<keyword evidence="11" id="KW-0472">Membrane</keyword>
<evidence type="ECO:0000256" key="9">
    <source>
        <dbReference type="ARBA" id="ARBA00023034"/>
    </source>
</evidence>
<evidence type="ECO:0000256" key="13">
    <source>
        <dbReference type="RuleBase" id="RU363063"/>
    </source>
</evidence>
<dbReference type="EC" id="2.4.1.-" evidence="13"/>
<evidence type="ECO:0000256" key="2">
    <source>
        <dbReference type="ARBA" id="ARBA00004922"/>
    </source>
</evidence>
<keyword evidence="5 14" id="KW-0808">Transferase</keyword>
<evidence type="ECO:0000256" key="4">
    <source>
        <dbReference type="ARBA" id="ARBA00022676"/>
    </source>
</evidence>
<dbReference type="InterPro" id="IPR002659">
    <property type="entry name" value="Glyco_trans_31"/>
</dbReference>
<dbReference type="GO" id="GO:0030311">
    <property type="term" value="P:poly-N-acetyllactosamine biosynthetic process"/>
    <property type="evidence" value="ECO:0007669"/>
    <property type="project" value="TreeGrafter"/>
</dbReference>
<keyword evidence="8" id="KW-1133">Transmembrane helix</keyword>
<evidence type="ECO:0000256" key="12">
    <source>
        <dbReference type="ARBA" id="ARBA00023180"/>
    </source>
</evidence>
<dbReference type="PANTHER" id="PTHR11214">
    <property type="entry name" value="BETA-1,3-N-ACETYLGLUCOSAMINYLTRANSFERASE"/>
    <property type="match status" value="1"/>
</dbReference>
<dbReference type="Pfam" id="PF01762">
    <property type="entry name" value="Galactosyl_T"/>
    <property type="match status" value="1"/>
</dbReference>
<keyword evidence="10" id="KW-0443">Lipid metabolism</keyword>